<accession>A0A518B536</accession>
<proteinExistence type="predicted"/>
<dbReference type="RefSeq" id="WP_145258586.1">
    <property type="nucleotide sequence ID" value="NZ_CP036279.1"/>
</dbReference>
<feature type="compositionally biased region" description="Acidic residues" evidence="3">
    <location>
        <begin position="480"/>
        <end position="493"/>
    </location>
</feature>
<evidence type="ECO:0000313" key="7">
    <source>
        <dbReference type="EMBL" id="QDU62083.1"/>
    </source>
</evidence>
<dbReference type="Gene3D" id="3.30.300.30">
    <property type="match status" value="1"/>
</dbReference>
<dbReference type="InterPro" id="IPR043427">
    <property type="entry name" value="YscJ/FliF"/>
</dbReference>
<keyword evidence="7" id="KW-0282">Flagellum</keyword>
<feature type="region of interest" description="Disordered" evidence="3">
    <location>
        <begin position="474"/>
        <end position="515"/>
    </location>
</feature>
<dbReference type="GO" id="GO:0016020">
    <property type="term" value="C:membrane"/>
    <property type="evidence" value="ECO:0007669"/>
    <property type="project" value="UniProtKB-SubCell"/>
</dbReference>
<feature type="domain" description="Flagellar M-ring N-terminal" evidence="5">
    <location>
        <begin position="61"/>
        <end position="221"/>
    </location>
</feature>
<name>A0A518B536_9BACT</name>
<feature type="compositionally biased region" description="Polar residues" evidence="3">
    <location>
        <begin position="354"/>
        <end position="364"/>
    </location>
</feature>
<feature type="transmembrane region" description="Helical" evidence="4">
    <location>
        <begin position="30"/>
        <end position="51"/>
    </location>
</feature>
<dbReference type="InterPro" id="IPR006182">
    <property type="entry name" value="FliF_N_dom"/>
</dbReference>
<evidence type="ECO:0000256" key="3">
    <source>
        <dbReference type="SAM" id="MobiDB-lite"/>
    </source>
</evidence>
<reference evidence="7 8" key="1">
    <citation type="submission" date="2019-02" db="EMBL/GenBank/DDBJ databases">
        <title>Deep-cultivation of Planctomycetes and their phenomic and genomic characterization uncovers novel biology.</title>
        <authorList>
            <person name="Wiegand S."/>
            <person name="Jogler M."/>
            <person name="Boedeker C."/>
            <person name="Pinto D."/>
            <person name="Vollmers J."/>
            <person name="Rivas-Marin E."/>
            <person name="Kohn T."/>
            <person name="Peeters S.H."/>
            <person name="Heuer A."/>
            <person name="Rast P."/>
            <person name="Oberbeckmann S."/>
            <person name="Bunk B."/>
            <person name="Jeske O."/>
            <person name="Meyerdierks A."/>
            <person name="Storesund J.E."/>
            <person name="Kallscheuer N."/>
            <person name="Luecker S."/>
            <person name="Lage O.M."/>
            <person name="Pohl T."/>
            <person name="Merkel B.J."/>
            <person name="Hornburger P."/>
            <person name="Mueller R.-W."/>
            <person name="Bruemmer F."/>
            <person name="Labrenz M."/>
            <person name="Spormann A.M."/>
            <person name="Op den Camp H."/>
            <person name="Overmann J."/>
            <person name="Amann R."/>
            <person name="Jetten M.S.M."/>
            <person name="Mascher T."/>
            <person name="Medema M.H."/>
            <person name="Devos D.P."/>
            <person name="Kaster A.-K."/>
            <person name="Ovreas L."/>
            <person name="Rohde M."/>
            <person name="Galperin M.Y."/>
            <person name="Jogler C."/>
        </authorList>
    </citation>
    <scope>NUCLEOTIDE SEQUENCE [LARGE SCALE GENOMIC DNA]</scope>
    <source>
        <strain evidence="7 8">Pan216</strain>
    </source>
</reference>
<evidence type="ECO:0000259" key="5">
    <source>
        <dbReference type="Pfam" id="PF01514"/>
    </source>
</evidence>
<dbReference type="Proteomes" id="UP000317093">
    <property type="component" value="Chromosome"/>
</dbReference>
<keyword evidence="8" id="KW-1185">Reference proteome</keyword>
<dbReference type="Pfam" id="PF01514">
    <property type="entry name" value="YscJ_FliF"/>
    <property type="match status" value="1"/>
</dbReference>
<keyword evidence="7" id="KW-0966">Cell projection</keyword>
<feature type="region of interest" description="Disordered" evidence="3">
    <location>
        <begin position="298"/>
        <end position="364"/>
    </location>
</feature>
<feature type="compositionally biased region" description="Pro residues" evidence="3">
    <location>
        <begin position="324"/>
        <end position="334"/>
    </location>
</feature>
<keyword evidence="4" id="KW-0812">Transmembrane</keyword>
<dbReference type="PANTHER" id="PTHR30046:SF0">
    <property type="entry name" value="FLAGELLAR M-RING PROTEIN"/>
    <property type="match status" value="1"/>
</dbReference>
<comment type="subcellular location">
    <subcellularLocation>
        <location evidence="1">Membrane</location>
    </subcellularLocation>
</comment>
<organism evidence="7 8">
    <name type="scientific">Kolteria novifilia</name>
    <dbReference type="NCBI Taxonomy" id="2527975"/>
    <lineage>
        <taxon>Bacteria</taxon>
        <taxon>Pseudomonadati</taxon>
        <taxon>Planctomycetota</taxon>
        <taxon>Planctomycetia</taxon>
        <taxon>Kolteriales</taxon>
        <taxon>Kolteriaceae</taxon>
        <taxon>Kolteria</taxon>
    </lineage>
</organism>
<evidence type="ECO:0000256" key="1">
    <source>
        <dbReference type="ARBA" id="ARBA00004370"/>
    </source>
</evidence>
<feature type="compositionally biased region" description="Polar residues" evidence="3">
    <location>
        <begin position="337"/>
        <end position="346"/>
    </location>
</feature>
<feature type="domain" description="Flagellar M-ring C-terminal" evidence="6">
    <location>
        <begin position="275"/>
        <end position="409"/>
    </location>
</feature>
<dbReference type="PANTHER" id="PTHR30046">
    <property type="entry name" value="FLAGELLAR M-RING PROTEIN"/>
    <property type="match status" value="1"/>
</dbReference>
<evidence type="ECO:0000313" key="8">
    <source>
        <dbReference type="Proteomes" id="UP000317093"/>
    </source>
</evidence>
<sequence length="535" mass="57681">MATDGTETAETTTNRGVLDYWNDLSLNSRVALVGLVGAVLVVIGFGVTMAGQGDVALSPLLAGDFTPVERSQALKAFSQAGLKNYVYDGATILVPSNEVPRYLAALSENDALPGNFYKAIDDYITNQRTWWASQTESERLFSVAKERMLASAIETFPDISNALVTVTQVPRYGLRRTGIRKASVKVTTIGNKPLGPMVAEEIKNLVGNAFSDLTPARVEVVGGGMAGHNASSGDGDTCVPTELAGMKNELLQNKVLYARCIEDRIRRMLSYMRDVEVVVNVEVENERNVQQRLVEFDKGAVKEQDTSQMSSSSRRGGPAQGEPGVPPNVIPPGVPNQGASASVSTQEDTEEESNTSYDNNQVETTKQFQDFPIKSVGVVINVPRSYLDATDNPVDPTQISEAVASLGFPGLTADTVRIVPFTAPEPEEVTEPSFSVIELLVDNGRSLTLGLFGLVAVIVAALIARRAIVPPLPEIPELPAQDDEGTSDEDEDLLPQVETSEQQKRVGQMKTSIQQLVDSDPDSAAAIVRRWVQSE</sequence>
<dbReference type="InterPro" id="IPR013556">
    <property type="entry name" value="Flag_M-ring_C"/>
</dbReference>
<gene>
    <name evidence="7" type="ORF">Pan216_29490</name>
</gene>
<evidence type="ECO:0000256" key="4">
    <source>
        <dbReference type="SAM" id="Phobius"/>
    </source>
</evidence>
<dbReference type="AlphaFoldDB" id="A0A518B536"/>
<dbReference type="EMBL" id="CP036279">
    <property type="protein sequence ID" value="QDU62083.1"/>
    <property type="molecule type" value="Genomic_DNA"/>
</dbReference>
<evidence type="ECO:0000259" key="6">
    <source>
        <dbReference type="Pfam" id="PF08345"/>
    </source>
</evidence>
<evidence type="ECO:0000256" key="2">
    <source>
        <dbReference type="ARBA" id="ARBA00023136"/>
    </source>
</evidence>
<dbReference type="KEGG" id="knv:Pan216_29490"/>
<keyword evidence="4" id="KW-1133">Transmembrane helix</keyword>
<keyword evidence="7" id="KW-0969">Cilium</keyword>
<protein>
    <submittedName>
        <fullName evidence="7">Flagellar MS-ring protein</fullName>
    </submittedName>
</protein>
<keyword evidence="2 4" id="KW-0472">Membrane</keyword>
<dbReference type="OrthoDB" id="268872at2"/>
<dbReference type="Pfam" id="PF08345">
    <property type="entry name" value="YscJ_FliF_C"/>
    <property type="match status" value="1"/>
</dbReference>
<dbReference type="InterPro" id="IPR045851">
    <property type="entry name" value="AMP-bd_C_sf"/>
</dbReference>